<dbReference type="InterPro" id="IPR020846">
    <property type="entry name" value="MFS_dom"/>
</dbReference>
<keyword evidence="5 7" id="KW-1133">Transmembrane helix</keyword>
<evidence type="ECO:0000256" key="5">
    <source>
        <dbReference type="ARBA" id="ARBA00022989"/>
    </source>
</evidence>
<dbReference type="PANTHER" id="PTHR23501:SF197">
    <property type="entry name" value="COMD"/>
    <property type="match status" value="1"/>
</dbReference>
<evidence type="ECO:0000259" key="8">
    <source>
        <dbReference type="PROSITE" id="PS50850"/>
    </source>
</evidence>
<dbReference type="InterPro" id="IPR011701">
    <property type="entry name" value="MFS"/>
</dbReference>
<evidence type="ECO:0000313" key="10">
    <source>
        <dbReference type="Proteomes" id="UP001143330"/>
    </source>
</evidence>
<dbReference type="Gene3D" id="1.20.1720.10">
    <property type="entry name" value="Multidrug resistance protein D"/>
    <property type="match status" value="1"/>
</dbReference>
<accession>A0A9W6NBL6</accession>
<feature type="transmembrane region" description="Helical" evidence="7">
    <location>
        <begin position="454"/>
        <end position="475"/>
    </location>
</feature>
<protein>
    <submittedName>
        <fullName evidence="9">MFS transporter</fullName>
    </submittedName>
</protein>
<dbReference type="EMBL" id="BSFM01000017">
    <property type="protein sequence ID" value="GLK85659.1"/>
    <property type="molecule type" value="Genomic_DNA"/>
</dbReference>
<keyword evidence="6 7" id="KW-0472">Membrane</keyword>
<dbReference type="FunFam" id="1.20.1720.10:FF:000004">
    <property type="entry name" value="EmrB/QacA family drug resistance transporter"/>
    <property type="match status" value="1"/>
</dbReference>
<feature type="transmembrane region" description="Helical" evidence="7">
    <location>
        <begin position="21"/>
        <end position="50"/>
    </location>
</feature>
<feature type="transmembrane region" description="Helical" evidence="7">
    <location>
        <begin position="233"/>
        <end position="258"/>
    </location>
</feature>
<feature type="domain" description="Major facilitator superfamily (MFS) profile" evidence="8">
    <location>
        <begin position="21"/>
        <end position="479"/>
    </location>
</feature>
<evidence type="ECO:0000313" key="9">
    <source>
        <dbReference type="EMBL" id="GLK85659.1"/>
    </source>
</evidence>
<reference evidence="9" key="1">
    <citation type="journal article" date="2014" name="Int. J. Syst. Evol. Microbiol.">
        <title>Complete genome sequence of Corynebacterium casei LMG S-19264T (=DSM 44701T), isolated from a smear-ripened cheese.</title>
        <authorList>
            <consortium name="US DOE Joint Genome Institute (JGI-PGF)"/>
            <person name="Walter F."/>
            <person name="Albersmeier A."/>
            <person name="Kalinowski J."/>
            <person name="Ruckert C."/>
        </authorList>
    </citation>
    <scope>NUCLEOTIDE SEQUENCE</scope>
    <source>
        <strain evidence="9">VKM B-2789</strain>
    </source>
</reference>
<feature type="transmembrane region" description="Helical" evidence="7">
    <location>
        <begin position="86"/>
        <end position="112"/>
    </location>
</feature>
<evidence type="ECO:0000256" key="4">
    <source>
        <dbReference type="ARBA" id="ARBA00022692"/>
    </source>
</evidence>
<feature type="transmembrane region" description="Helical" evidence="7">
    <location>
        <begin position="270"/>
        <end position="292"/>
    </location>
</feature>
<evidence type="ECO:0000256" key="3">
    <source>
        <dbReference type="ARBA" id="ARBA00022475"/>
    </source>
</evidence>
<keyword evidence="10" id="KW-1185">Reference proteome</keyword>
<dbReference type="RefSeq" id="WP_213359337.1">
    <property type="nucleotide sequence ID" value="NZ_BSFM01000017.1"/>
</dbReference>
<dbReference type="Pfam" id="PF07690">
    <property type="entry name" value="MFS_1"/>
    <property type="match status" value="1"/>
</dbReference>
<organism evidence="9 10">
    <name type="scientific">Ancylobacter defluvii</name>
    <dbReference type="NCBI Taxonomy" id="1282440"/>
    <lineage>
        <taxon>Bacteria</taxon>
        <taxon>Pseudomonadati</taxon>
        <taxon>Pseudomonadota</taxon>
        <taxon>Alphaproteobacteria</taxon>
        <taxon>Hyphomicrobiales</taxon>
        <taxon>Xanthobacteraceae</taxon>
        <taxon>Ancylobacter</taxon>
    </lineage>
</organism>
<feature type="transmembrane region" description="Helical" evidence="7">
    <location>
        <begin position="412"/>
        <end position="434"/>
    </location>
</feature>
<proteinExistence type="predicted"/>
<keyword evidence="3" id="KW-1003">Cell membrane</keyword>
<comment type="caution">
    <text evidence="9">The sequence shown here is derived from an EMBL/GenBank/DDBJ whole genome shotgun (WGS) entry which is preliminary data.</text>
</comment>
<dbReference type="CDD" id="cd17502">
    <property type="entry name" value="MFS_Azr1_MDR_like"/>
    <property type="match status" value="1"/>
</dbReference>
<name>A0A9W6NBL6_9HYPH</name>
<gene>
    <name evidence="9" type="ORF">GCM10017653_37290</name>
</gene>
<feature type="transmembrane region" description="Helical" evidence="7">
    <location>
        <begin position="312"/>
        <end position="330"/>
    </location>
</feature>
<dbReference type="GO" id="GO:0005886">
    <property type="term" value="C:plasma membrane"/>
    <property type="evidence" value="ECO:0007669"/>
    <property type="project" value="UniProtKB-SubCell"/>
</dbReference>
<feature type="transmembrane region" description="Helical" evidence="7">
    <location>
        <begin position="118"/>
        <end position="137"/>
    </location>
</feature>
<dbReference type="PROSITE" id="PS50850">
    <property type="entry name" value="MFS"/>
    <property type="match status" value="1"/>
</dbReference>
<sequence length="491" mass="50710">MDARSTAPESGQLSHAEIRTILIGVMLAMFLSALEQTIVASALPTIGLAFGDMENVPWIVTSYLLTGTAVTPLVGKLADIHGPRPILLGSISLFIGGSVLCALAPSMIWLVLGRAVQGFGGGGLIALAQTIIGLIVAPKERGRYQAFFAVVFITSSVAGPVLGGFFAEHLHWSLIFWINVPLGLAAAYMSDSVLHRLPAHHHPHQLDIIGTLLLCAAAMALMLALSWGGQVYAWNSAMVLGLLAGSLLLWCLLGLRLATAREPLIPLSILFNRVVGPGVLAAAMAIGSMIGLSVELPFYFEGVLGFTASQSGGALIPLLAGVVVGATGTGRMMGLMHHYKRVPLAGVSSAVVALALLALFPRDMSFAGLAVLMAVTGAGLGTVLPVVTVSVQNAVPLPQIGTATGVQNFFRSLGGVVLAAAFGAIVLGASGMTGHQLLEGFRLGTVDAGALTQSFRFVFAAAALALAIGLVGLIFMEERPLRSHSGPAPID</sequence>
<feature type="transmembrane region" description="Helical" evidence="7">
    <location>
        <begin position="366"/>
        <end position="391"/>
    </location>
</feature>
<keyword evidence="4 7" id="KW-0812">Transmembrane</keyword>
<dbReference type="AlphaFoldDB" id="A0A9W6NBL6"/>
<feature type="transmembrane region" description="Helical" evidence="7">
    <location>
        <begin position="56"/>
        <end position="74"/>
    </location>
</feature>
<keyword evidence="2" id="KW-0813">Transport</keyword>
<feature type="transmembrane region" description="Helical" evidence="7">
    <location>
        <begin position="206"/>
        <end position="227"/>
    </location>
</feature>
<dbReference type="SUPFAM" id="SSF103473">
    <property type="entry name" value="MFS general substrate transporter"/>
    <property type="match status" value="1"/>
</dbReference>
<evidence type="ECO:0000256" key="1">
    <source>
        <dbReference type="ARBA" id="ARBA00004651"/>
    </source>
</evidence>
<evidence type="ECO:0000256" key="2">
    <source>
        <dbReference type="ARBA" id="ARBA00022448"/>
    </source>
</evidence>
<dbReference type="InterPro" id="IPR036259">
    <property type="entry name" value="MFS_trans_sf"/>
</dbReference>
<feature type="transmembrane region" description="Helical" evidence="7">
    <location>
        <begin position="172"/>
        <end position="194"/>
    </location>
</feature>
<comment type="subcellular location">
    <subcellularLocation>
        <location evidence="1">Cell membrane</location>
        <topology evidence="1">Multi-pass membrane protein</topology>
    </subcellularLocation>
</comment>
<feature type="transmembrane region" description="Helical" evidence="7">
    <location>
        <begin position="342"/>
        <end position="360"/>
    </location>
</feature>
<reference evidence="9" key="2">
    <citation type="submission" date="2023-01" db="EMBL/GenBank/DDBJ databases">
        <authorList>
            <person name="Sun Q."/>
            <person name="Evtushenko L."/>
        </authorList>
    </citation>
    <scope>NUCLEOTIDE SEQUENCE</scope>
    <source>
        <strain evidence="9">VKM B-2789</strain>
    </source>
</reference>
<feature type="transmembrane region" description="Helical" evidence="7">
    <location>
        <begin position="144"/>
        <end position="166"/>
    </location>
</feature>
<dbReference type="PANTHER" id="PTHR23501">
    <property type="entry name" value="MAJOR FACILITATOR SUPERFAMILY"/>
    <property type="match status" value="1"/>
</dbReference>
<dbReference type="Gene3D" id="1.20.1250.20">
    <property type="entry name" value="MFS general substrate transporter like domains"/>
    <property type="match status" value="1"/>
</dbReference>
<evidence type="ECO:0000256" key="7">
    <source>
        <dbReference type="SAM" id="Phobius"/>
    </source>
</evidence>
<evidence type="ECO:0000256" key="6">
    <source>
        <dbReference type="ARBA" id="ARBA00023136"/>
    </source>
</evidence>
<dbReference type="GO" id="GO:0022857">
    <property type="term" value="F:transmembrane transporter activity"/>
    <property type="evidence" value="ECO:0007669"/>
    <property type="project" value="InterPro"/>
</dbReference>
<dbReference type="Proteomes" id="UP001143330">
    <property type="component" value="Unassembled WGS sequence"/>
</dbReference>